<dbReference type="EMBL" id="MAQB02000001">
    <property type="protein sequence ID" value="OFJ48537.1"/>
    <property type="molecule type" value="Genomic_DNA"/>
</dbReference>
<proteinExistence type="predicted"/>
<evidence type="ECO:0000256" key="1">
    <source>
        <dbReference type="SAM" id="Phobius"/>
    </source>
</evidence>
<dbReference type="AlphaFoldDB" id="A0A1E8PR94"/>
<protein>
    <submittedName>
        <fullName evidence="2">Uncharacterized protein</fullName>
    </submittedName>
</protein>
<keyword evidence="1" id="KW-1133">Transmembrane helix</keyword>
<evidence type="ECO:0000313" key="3">
    <source>
        <dbReference type="Proteomes" id="UP000092634"/>
    </source>
</evidence>
<feature type="transmembrane region" description="Helical" evidence="1">
    <location>
        <begin position="43"/>
        <end position="61"/>
    </location>
</feature>
<keyword evidence="1" id="KW-0812">Transmembrane</keyword>
<name>A0A1E8PR94_9BURK</name>
<reference evidence="2 3" key="1">
    <citation type="submission" date="2016-10" db="EMBL/GenBank/DDBJ databases">
        <title>Updated version of Genome Assembly of Janthinobacterium lividum ERGS5:01.</title>
        <authorList>
            <person name="Kumar R."/>
            <person name="Acharya V."/>
            <person name="Singh D."/>
        </authorList>
    </citation>
    <scope>NUCLEOTIDE SEQUENCE [LARGE SCALE GENOMIC DNA]</scope>
    <source>
        <strain evidence="2 3">ERGS5:01</strain>
    </source>
</reference>
<comment type="caution">
    <text evidence="2">The sequence shown here is derived from an EMBL/GenBank/DDBJ whole genome shotgun (WGS) entry which is preliminary data.</text>
</comment>
<gene>
    <name evidence="2" type="ORF">BA896_005970</name>
</gene>
<sequence length="77" mass="8602">MFATVYLATLRRMLPVFLAAALSSLLALWCSNAAILATPAIWLALLATYLLCALMFTPLALQRQQLATRHVRSRKLR</sequence>
<organism evidence="2 3">
    <name type="scientific">Janthinobacterium lividum</name>
    <dbReference type="NCBI Taxonomy" id="29581"/>
    <lineage>
        <taxon>Bacteria</taxon>
        <taxon>Pseudomonadati</taxon>
        <taxon>Pseudomonadota</taxon>
        <taxon>Betaproteobacteria</taxon>
        <taxon>Burkholderiales</taxon>
        <taxon>Oxalobacteraceae</taxon>
        <taxon>Janthinobacterium</taxon>
    </lineage>
</organism>
<evidence type="ECO:0000313" key="2">
    <source>
        <dbReference type="EMBL" id="OFJ48537.1"/>
    </source>
</evidence>
<accession>A0A1E8PR94</accession>
<dbReference type="Proteomes" id="UP000092634">
    <property type="component" value="Unassembled WGS sequence"/>
</dbReference>
<keyword evidence="1" id="KW-0472">Membrane</keyword>